<name>A0A076G4T4_9CAUD</name>
<dbReference type="KEGG" id="vg:22276251"/>
<reference evidence="2 3" key="1">
    <citation type="journal article" date="2014" name="Appl. Environ. Microbiol.">
        <title>Combined Use of Bacteriophage K and a Novel Bacteriophage To Reduce Staphylococcus aureus Biofilm Formation.</title>
        <authorList>
            <person name="Alves D.R."/>
            <person name="Gaudion A."/>
            <person name="Bean J.E."/>
            <person name="Perez Esteban P."/>
            <person name="Arnot T.C."/>
            <person name="Harper D.R."/>
            <person name="Kot W."/>
            <person name="Hansen L.H."/>
            <person name="Enright M.C."/>
            <person name="Jenkins A.T."/>
        </authorList>
    </citation>
    <scope>NUCLEOTIDE SEQUENCE [LARGE SCALE GENOMIC DNA]</scope>
</reference>
<evidence type="ECO:0000313" key="3">
    <source>
        <dbReference type="Proteomes" id="UP000028960"/>
    </source>
</evidence>
<dbReference type="GeneID" id="22276251"/>
<dbReference type="Proteomes" id="UP000028960">
    <property type="component" value="Segment"/>
</dbReference>
<sequence length="102" mass="12155">MALFLTYFAIFIVFLVLVGFGISYVFDFLSLKEKKSNIRKQYRELVRQGTLDEYGLEQYVKYKKQFLNDRRQSIVTRADKQEIDQEEKALNSLIKEIEKGEM</sequence>
<organism evidence="2 3">
    <name type="scientific">Staphylococcus phage MCE-2014</name>
    <dbReference type="NCBI Taxonomy" id="1524910"/>
    <lineage>
        <taxon>Viruses</taxon>
        <taxon>Duplodnaviria</taxon>
        <taxon>Heunggongvirae</taxon>
        <taxon>Uroviricota</taxon>
        <taxon>Caudoviricetes</taxon>
        <taxon>Herelleviridae</taxon>
        <taxon>Twortvirinae</taxon>
        <taxon>Kayvirus</taxon>
        <taxon>Kayvirus MCE2014</taxon>
    </lineage>
</organism>
<keyword evidence="1" id="KW-1133">Transmembrane helix</keyword>
<dbReference type="RefSeq" id="YP_009097993.1">
    <property type="nucleotide sequence ID" value="NC_025416.1"/>
</dbReference>
<keyword evidence="1" id="KW-0812">Transmembrane</keyword>
<evidence type="ECO:0000256" key="1">
    <source>
        <dbReference type="SAM" id="Phobius"/>
    </source>
</evidence>
<evidence type="ECO:0000313" key="2">
    <source>
        <dbReference type="EMBL" id="AII26903.1"/>
    </source>
</evidence>
<accession>A0A076G4T4</accession>
<protein>
    <recommendedName>
        <fullName evidence="4">MbpV</fullName>
    </recommendedName>
</protein>
<keyword evidence="1" id="KW-0472">Membrane</keyword>
<feature type="transmembrane region" description="Helical" evidence="1">
    <location>
        <begin position="6"/>
        <end position="31"/>
    </location>
</feature>
<proteinExistence type="predicted"/>
<evidence type="ECO:0008006" key="4">
    <source>
        <dbReference type="Google" id="ProtNLM"/>
    </source>
</evidence>
<dbReference type="EMBL" id="KJ888149">
    <property type="protein sequence ID" value="AII26903.1"/>
    <property type="molecule type" value="Genomic_DNA"/>
</dbReference>
<keyword evidence="3" id="KW-1185">Reference proteome</keyword>